<evidence type="ECO:0000313" key="10">
    <source>
        <dbReference type="Proteomes" id="UP000274327"/>
    </source>
</evidence>
<dbReference type="InterPro" id="IPR002656">
    <property type="entry name" value="Acyl_transf_3_dom"/>
</dbReference>
<feature type="transmembrane region" description="Helical" evidence="7">
    <location>
        <begin position="258"/>
        <end position="279"/>
    </location>
</feature>
<reference evidence="9 10" key="1">
    <citation type="submission" date="2018-07" db="EMBL/GenBank/DDBJ databases">
        <title>Brachybacteriurn paraconglorneratum KCTC 9916.</title>
        <authorList>
            <person name="Li Y."/>
        </authorList>
    </citation>
    <scope>NUCLEOTIDE SEQUENCE [LARGE SCALE GENOMIC DNA]</scope>
    <source>
        <strain evidence="9 10">KCTC 9916</strain>
    </source>
</reference>
<keyword evidence="4 7" id="KW-0812">Transmembrane</keyword>
<comment type="caution">
    <text evidence="9">The sequence shown here is derived from an EMBL/GenBank/DDBJ whole genome shotgun (WGS) entry which is preliminary data.</text>
</comment>
<gene>
    <name evidence="9" type="ORF">DS079_15265</name>
</gene>
<dbReference type="GO" id="GO:0005886">
    <property type="term" value="C:plasma membrane"/>
    <property type="evidence" value="ECO:0007669"/>
    <property type="project" value="UniProtKB-SubCell"/>
</dbReference>
<evidence type="ECO:0000256" key="5">
    <source>
        <dbReference type="ARBA" id="ARBA00022989"/>
    </source>
</evidence>
<organism evidence="9 10">
    <name type="scientific">Brachybacterium paraconglomeratum</name>
    <dbReference type="NCBI Taxonomy" id="173362"/>
    <lineage>
        <taxon>Bacteria</taxon>
        <taxon>Bacillati</taxon>
        <taxon>Actinomycetota</taxon>
        <taxon>Actinomycetes</taxon>
        <taxon>Micrococcales</taxon>
        <taxon>Dermabacteraceae</taxon>
        <taxon>Brachybacterium</taxon>
    </lineage>
</organism>
<feature type="transmembrane region" description="Helical" evidence="7">
    <location>
        <begin position="193"/>
        <end position="216"/>
    </location>
</feature>
<feature type="transmembrane region" description="Helical" evidence="7">
    <location>
        <begin position="90"/>
        <end position="110"/>
    </location>
</feature>
<comment type="similarity">
    <text evidence="2">Belongs to the acyltransferase 3 family.</text>
</comment>
<evidence type="ECO:0000256" key="4">
    <source>
        <dbReference type="ARBA" id="ARBA00022692"/>
    </source>
</evidence>
<evidence type="ECO:0000256" key="3">
    <source>
        <dbReference type="ARBA" id="ARBA00022475"/>
    </source>
</evidence>
<dbReference type="Pfam" id="PF01757">
    <property type="entry name" value="Acyl_transf_3"/>
    <property type="match status" value="1"/>
</dbReference>
<evidence type="ECO:0000256" key="2">
    <source>
        <dbReference type="ARBA" id="ARBA00007400"/>
    </source>
</evidence>
<keyword evidence="5 7" id="KW-1133">Transmembrane helix</keyword>
<dbReference type="EMBL" id="QOCI01000015">
    <property type="protein sequence ID" value="RRR17223.1"/>
    <property type="molecule type" value="Genomic_DNA"/>
</dbReference>
<dbReference type="GeneID" id="78122379"/>
<feature type="transmembrane region" description="Helical" evidence="7">
    <location>
        <begin position="116"/>
        <end position="134"/>
    </location>
</feature>
<comment type="subcellular location">
    <subcellularLocation>
        <location evidence="1">Cell membrane</location>
        <topology evidence="1">Multi-pass membrane protein</topology>
    </subcellularLocation>
</comment>
<keyword evidence="6 7" id="KW-0472">Membrane</keyword>
<proteinExistence type="inferred from homology"/>
<dbReference type="GO" id="GO:0009246">
    <property type="term" value="P:enterobacterial common antigen biosynthetic process"/>
    <property type="evidence" value="ECO:0007669"/>
    <property type="project" value="TreeGrafter"/>
</dbReference>
<feature type="domain" description="Acyltransferase 3" evidence="8">
    <location>
        <begin position="13"/>
        <end position="301"/>
    </location>
</feature>
<feature type="transmembrane region" description="Helical" evidence="7">
    <location>
        <begin position="285"/>
        <end position="304"/>
    </location>
</feature>
<feature type="transmembrane region" description="Helical" evidence="7">
    <location>
        <begin position="141"/>
        <end position="158"/>
    </location>
</feature>
<dbReference type="Proteomes" id="UP000274327">
    <property type="component" value="Unassembled WGS sequence"/>
</dbReference>
<accession>A0A3R8RP77</accession>
<evidence type="ECO:0000256" key="6">
    <source>
        <dbReference type="ARBA" id="ARBA00023136"/>
    </source>
</evidence>
<feature type="transmembrane region" description="Helical" evidence="7">
    <location>
        <begin position="164"/>
        <end position="181"/>
    </location>
</feature>
<keyword evidence="10" id="KW-1185">Reference proteome</keyword>
<dbReference type="GO" id="GO:0016413">
    <property type="term" value="F:O-acetyltransferase activity"/>
    <property type="evidence" value="ECO:0007669"/>
    <property type="project" value="TreeGrafter"/>
</dbReference>
<keyword evidence="3" id="KW-1003">Cell membrane</keyword>
<feature type="transmembrane region" description="Helical" evidence="7">
    <location>
        <begin position="222"/>
        <end position="238"/>
    </location>
</feature>
<dbReference type="AlphaFoldDB" id="A0A3R8RP77"/>
<evidence type="ECO:0000259" key="8">
    <source>
        <dbReference type="Pfam" id="PF01757"/>
    </source>
</evidence>
<name>A0A3R8RP77_9MICO</name>
<evidence type="ECO:0000256" key="1">
    <source>
        <dbReference type="ARBA" id="ARBA00004651"/>
    </source>
</evidence>
<sequence>MVLTETPPTGRMEWMDLLRGVAVLLVVAWHAVSIPEQFGGNETSDALESFNAAVAPFRIPTLLVLSGLLLERSLSKGPRRYVVGKLRHIVWPYALWFVLIMGSIDSLVTLTNPTNWLAGGILWYLAVLIVCYAVAMLRPRWLPWELFVLAPLVLLWILEPESGVPQRLLWFGAFFFLGAALKPHLDSLQRRLPGWGGALLGLVVVAGGVAAAERLVISQKPAYFLVSVLGILFALWLAPRIPSSPVTRLLQWYGRNSIVVYVGHALAVYLTYRVLAAIGAGESGIVVPVLAIAGVGVPTLLILARPRLDWLFVFPELRVPTNHAPRHLAEARS</sequence>
<dbReference type="RefSeq" id="WP_126988656.1">
    <property type="nucleotide sequence ID" value="NZ_ML133862.1"/>
</dbReference>
<dbReference type="PANTHER" id="PTHR40074">
    <property type="entry name" value="O-ACETYLTRANSFERASE WECH"/>
    <property type="match status" value="1"/>
</dbReference>
<evidence type="ECO:0000313" key="9">
    <source>
        <dbReference type="EMBL" id="RRR17223.1"/>
    </source>
</evidence>
<protein>
    <recommendedName>
        <fullName evidence="8">Acyltransferase 3 domain-containing protein</fullName>
    </recommendedName>
</protein>
<evidence type="ECO:0000256" key="7">
    <source>
        <dbReference type="SAM" id="Phobius"/>
    </source>
</evidence>
<dbReference type="PANTHER" id="PTHR40074:SF2">
    <property type="entry name" value="O-ACETYLTRANSFERASE WECH"/>
    <property type="match status" value="1"/>
</dbReference>